<dbReference type="AlphaFoldDB" id="F0R4R1"/>
<dbReference type="Proteomes" id="UP000007486">
    <property type="component" value="Chromosome"/>
</dbReference>
<name>F0R4R1_PHOSB</name>
<gene>
    <name evidence="1" type="ordered locus">Bacsa_1036</name>
</gene>
<evidence type="ECO:0000313" key="1">
    <source>
        <dbReference type="EMBL" id="ADY35625.1"/>
    </source>
</evidence>
<reference evidence="1 2" key="1">
    <citation type="journal article" date="2011" name="Stand. Genomic Sci.">
        <title>Complete genome sequence of Bacteroides salanitronis type strain (BL78).</title>
        <authorList>
            <person name="Gronow S."/>
            <person name="Held B."/>
            <person name="Lucas S."/>
            <person name="Lapidus A."/>
            <person name="Del Rio T.G."/>
            <person name="Nolan M."/>
            <person name="Tice H."/>
            <person name="Deshpande S."/>
            <person name="Cheng J.F."/>
            <person name="Pitluck S."/>
            <person name="Liolios K."/>
            <person name="Pagani I."/>
            <person name="Ivanova N."/>
            <person name="Mavromatis K."/>
            <person name="Pati A."/>
            <person name="Tapia R."/>
            <person name="Han C."/>
            <person name="Goodwin L."/>
            <person name="Chen A."/>
            <person name="Palaniappan K."/>
            <person name="Land M."/>
            <person name="Hauser L."/>
            <person name="Chang Y.J."/>
            <person name="Jeffries C.D."/>
            <person name="Brambilla E.M."/>
            <person name="Rohde M."/>
            <person name="Goker M."/>
            <person name="Detter J.C."/>
            <person name="Woyke T."/>
            <person name="Bristow J."/>
            <person name="Markowitz V."/>
            <person name="Hugenholtz P."/>
            <person name="Kyrpides N.C."/>
            <person name="Klenk H.P."/>
            <person name="Eisen J.A."/>
        </authorList>
    </citation>
    <scope>NUCLEOTIDE SEQUENCE [LARGE SCALE GENOMIC DNA]</scope>
    <source>
        <strain evidence="1 2">DSM 18170</strain>
    </source>
</reference>
<sequence length="281" mass="32263">MRKIFSNKIYHSNIDQGSIINNCIAEDYPHSAVWGCIITPRCDLAHQGKVSTVHYLPIINIEDWIRNEAYNILKKQWANALEKKLNTILKDAGSGDCFLNKNLPSEDILTVARTLIKKKAVLKSFETDFSIYLKQTDNDFKQSLTQKQQQGNLKNLIKDLVKGNNHAFYFIESWDNPTESLPYKVILLRDIRRLRLKIALKFASGFLEEDISQEDIIYNDLATSGDCSNLYCIIEQIKSPFIEHILQAFSYNFCRIGVEDINNIENVADNIVNQSLKILLS</sequence>
<keyword evidence="2" id="KW-1185">Reference proteome</keyword>
<dbReference type="HOGENOM" id="CLU_092749_0_0_10"/>
<accession>F0R4R1</accession>
<evidence type="ECO:0000313" key="2">
    <source>
        <dbReference type="Proteomes" id="UP000007486"/>
    </source>
</evidence>
<protein>
    <submittedName>
        <fullName evidence="1">Uncharacterized protein</fullName>
    </submittedName>
</protein>
<organism evidence="1 2">
    <name type="scientific">Phocaeicola salanitronis (strain DSM 18170 / JCM 13657 / CCUG 60908 / BL78)</name>
    <name type="common">Bacteroides salanitronis</name>
    <dbReference type="NCBI Taxonomy" id="667015"/>
    <lineage>
        <taxon>Bacteria</taxon>
        <taxon>Pseudomonadati</taxon>
        <taxon>Bacteroidota</taxon>
        <taxon>Bacteroidia</taxon>
        <taxon>Bacteroidales</taxon>
        <taxon>Bacteroidaceae</taxon>
        <taxon>Phocaeicola</taxon>
    </lineage>
</organism>
<dbReference type="KEGG" id="bsa:Bacsa_1036"/>
<dbReference type="EMBL" id="CP002530">
    <property type="protein sequence ID" value="ADY35625.1"/>
    <property type="molecule type" value="Genomic_DNA"/>
</dbReference>
<dbReference type="OrthoDB" id="9153540at2"/>
<proteinExistence type="predicted"/>
<dbReference type="RefSeq" id="WP_013617073.1">
    <property type="nucleotide sequence ID" value="NC_015164.1"/>
</dbReference>